<dbReference type="InterPro" id="IPR043128">
    <property type="entry name" value="Rev_trsase/Diguanyl_cyclase"/>
</dbReference>
<dbReference type="InterPro" id="IPR052155">
    <property type="entry name" value="Biofilm_reg_signaling"/>
</dbReference>
<feature type="domain" description="EAL" evidence="6">
    <location>
        <begin position="494"/>
        <end position="748"/>
    </location>
</feature>
<comment type="cofactor">
    <cofactor evidence="1">
        <name>Mg(2+)</name>
        <dbReference type="ChEBI" id="CHEBI:18420"/>
    </cofactor>
</comment>
<dbReference type="NCBIfam" id="TIGR00254">
    <property type="entry name" value="GGDEF"/>
    <property type="match status" value="1"/>
</dbReference>
<dbReference type="SUPFAM" id="SSF55073">
    <property type="entry name" value="Nucleotide cyclase"/>
    <property type="match status" value="1"/>
</dbReference>
<evidence type="ECO:0000256" key="1">
    <source>
        <dbReference type="ARBA" id="ARBA00001946"/>
    </source>
</evidence>
<accession>A0A432WY18</accession>
<dbReference type="SMART" id="SM00267">
    <property type="entry name" value="GGDEF"/>
    <property type="match status" value="1"/>
</dbReference>
<dbReference type="PROSITE" id="PS50883">
    <property type="entry name" value="EAL"/>
    <property type="match status" value="1"/>
</dbReference>
<keyword evidence="5" id="KW-1133">Transmembrane helix</keyword>
<dbReference type="PANTHER" id="PTHR44757">
    <property type="entry name" value="DIGUANYLATE CYCLASE DGCP"/>
    <property type="match status" value="1"/>
</dbReference>
<dbReference type="AlphaFoldDB" id="A0A432WY18"/>
<dbReference type="InterPro" id="IPR035919">
    <property type="entry name" value="EAL_sf"/>
</dbReference>
<dbReference type="FunFam" id="3.30.70.270:FF:000001">
    <property type="entry name" value="Diguanylate cyclase domain protein"/>
    <property type="match status" value="1"/>
</dbReference>
<evidence type="ECO:0000256" key="3">
    <source>
        <dbReference type="ARBA" id="ARBA00022636"/>
    </source>
</evidence>
<comment type="catalytic activity">
    <reaction evidence="4">
        <text>3',3'-c-di-GMP + H2O = 5'-phosphoguanylyl(3'-&gt;5')guanosine + H(+)</text>
        <dbReference type="Rhea" id="RHEA:24902"/>
        <dbReference type="ChEBI" id="CHEBI:15377"/>
        <dbReference type="ChEBI" id="CHEBI:15378"/>
        <dbReference type="ChEBI" id="CHEBI:58754"/>
        <dbReference type="ChEBI" id="CHEBI:58805"/>
        <dbReference type="EC" id="3.1.4.52"/>
    </reaction>
    <physiologicalReaction direction="left-to-right" evidence="4">
        <dbReference type="Rhea" id="RHEA:24903"/>
    </physiologicalReaction>
</comment>
<dbReference type="SMART" id="SM00052">
    <property type="entry name" value="EAL"/>
    <property type="match status" value="1"/>
</dbReference>
<evidence type="ECO:0000256" key="5">
    <source>
        <dbReference type="SAM" id="Phobius"/>
    </source>
</evidence>
<dbReference type="Pfam" id="PF00990">
    <property type="entry name" value="GGDEF"/>
    <property type="match status" value="1"/>
</dbReference>
<dbReference type="CDD" id="cd01949">
    <property type="entry name" value="GGDEF"/>
    <property type="match status" value="1"/>
</dbReference>
<dbReference type="SUPFAM" id="SSF141868">
    <property type="entry name" value="EAL domain-like"/>
    <property type="match status" value="1"/>
</dbReference>
<dbReference type="PROSITE" id="PS50887">
    <property type="entry name" value="GGDEF"/>
    <property type="match status" value="1"/>
</dbReference>
<keyword evidence="5" id="KW-0472">Membrane</keyword>
<evidence type="ECO:0000256" key="4">
    <source>
        <dbReference type="ARBA" id="ARBA00051114"/>
    </source>
</evidence>
<comment type="caution">
    <text evidence="8">The sequence shown here is derived from an EMBL/GenBank/DDBJ whole genome shotgun (WGS) entry which is preliminary data.</text>
</comment>
<dbReference type="GO" id="GO:0071732">
    <property type="term" value="P:cellular response to nitric oxide"/>
    <property type="evidence" value="ECO:0007669"/>
    <property type="project" value="UniProtKB-ARBA"/>
</dbReference>
<feature type="domain" description="GGDEF" evidence="7">
    <location>
        <begin position="352"/>
        <end position="485"/>
    </location>
</feature>
<dbReference type="InterPro" id="IPR000160">
    <property type="entry name" value="GGDEF_dom"/>
</dbReference>
<organism evidence="8 9">
    <name type="scientific">Aliidiomarina shirensis</name>
    <dbReference type="NCBI Taxonomy" id="1048642"/>
    <lineage>
        <taxon>Bacteria</taxon>
        <taxon>Pseudomonadati</taxon>
        <taxon>Pseudomonadota</taxon>
        <taxon>Gammaproteobacteria</taxon>
        <taxon>Alteromonadales</taxon>
        <taxon>Idiomarinaceae</taxon>
        <taxon>Aliidiomarina</taxon>
    </lineage>
</organism>
<reference evidence="9" key="1">
    <citation type="journal article" date="2018" name="Front. Microbiol.">
        <title>Genome-Based Analysis Reveals the Taxonomy and Diversity of the Family Idiomarinaceae.</title>
        <authorList>
            <person name="Liu Y."/>
            <person name="Lai Q."/>
            <person name="Shao Z."/>
        </authorList>
    </citation>
    <scope>NUCLEOTIDE SEQUENCE [LARGE SCALE GENOMIC DNA]</scope>
    <source>
        <strain evidence="9">AIS</strain>
    </source>
</reference>
<keyword evidence="3" id="KW-0973">c-di-GMP</keyword>
<dbReference type="EMBL" id="PIPP01000001">
    <property type="protein sequence ID" value="RUO38663.1"/>
    <property type="molecule type" value="Genomic_DNA"/>
</dbReference>
<keyword evidence="5" id="KW-0812">Transmembrane</keyword>
<keyword evidence="9" id="KW-1185">Reference proteome</keyword>
<evidence type="ECO:0000256" key="2">
    <source>
        <dbReference type="ARBA" id="ARBA00012282"/>
    </source>
</evidence>
<feature type="transmembrane region" description="Helical" evidence="5">
    <location>
        <begin position="267"/>
        <end position="288"/>
    </location>
</feature>
<sequence>MDFGVVSNFSERPWKYNKNSHPYDEMRNLKRHKQAIFAGVIGLVVTLVLTFSLRISDSNSIRDTLDSELYDLQLEIRRELQSHMFGFTWVSRQGEVGPAWVDEGELITSYYRQFRSLFWVTADGEVIRHYPNSWNPPATVPESIAVWLSRFNPGARYLISAEELAEHPADLLLVVPFNGESHNGFYAGIIDMNRLLHLTVASHLKDNTAFHVVRQSDSEVMFNLAPNDRLKAEWGNHRVFQIFGETWILELWPTPERLQEMRSKLPLLVLLAGSLVTGLLTFVLYLLGVSRVRETMLQEANRELYDEIEEREKVEQRVAYLAEHDSLTGLANRNAIIAQLGNELDILREQSLRVGVMILDLDHFKEVNDTLGHNIGDALLKQVSTRLSELHGGKSMLARLGGDEFAVMLTNVREQEDLESYAGEIIEALDKHFNVEGYEIFVTGSIGIALTQTGQEDAETLMRHADTALYRAKERGRNTWHVYSQELHDELADRLDLSKKLRYAIEQNKLAVFYQPQVDMTTRKIIGLEALVRWIEDDGTIIGPDRFIPIAEDSGLILPISDFVLQTACRQLARWRDMGLNDIRVSVNLSGRQFQVPDLTDQILYAVRSAGIPTAFLELELTEQVLIENSKSHTQFMQDMRDNGITLAIDDFGVGYSSLSYLKHFPINALKIDRSFVKDLPDDKDDATITQTIVSLARNLDIGIVAEGVENQAQADFLIERGCTIGQGYFYSRPVPADEATALLTAPNSVIPVKIS</sequence>
<proteinExistence type="predicted"/>
<dbReference type="InterPro" id="IPR001633">
    <property type="entry name" value="EAL_dom"/>
</dbReference>
<evidence type="ECO:0000313" key="8">
    <source>
        <dbReference type="EMBL" id="RUO38663.1"/>
    </source>
</evidence>
<dbReference type="GO" id="GO:0071111">
    <property type="term" value="F:cyclic-guanylate-specific phosphodiesterase activity"/>
    <property type="evidence" value="ECO:0007669"/>
    <property type="project" value="UniProtKB-EC"/>
</dbReference>
<evidence type="ECO:0000259" key="7">
    <source>
        <dbReference type="PROSITE" id="PS50887"/>
    </source>
</evidence>
<dbReference type="EC" id="3.1.4.52" evidence="2"/>
<dbReference type="CDD" id="cd01948">
    <property type="entry name" value="EAL"/>
    <property type="match status" value="1"/>
</dbReference>
<gene>
    <name evidence="8" type="ORF">CWE13_03175</name>
</gene>
<evidence type="ECO:0000259" key="6">
    <source>
        <dbReference type="PROSITE" id="PS50883"/>
    </source>
</evidence>
<dbReference type="Gene3D" id="3.30.70.270">
    <property type="match status" value="1"/>
</dbReference>
<protein>
    <recommendedName>
        <fullName evidence="2">cyclic-guanylate-specific phosphodiesterase</fullName>
        <ecNumber evidence="2">3.1.4.52</ecNumber>
    </recommendedName>
</protein>
<name>A0A432WY18_9GAMM</name>
<dbReference type="Gene3D" id="3.20.20.450">
    <property type="entry name" value="EAL domain"/>
    <property type="match status" value="1"/>
</dbReference>
<dbReference type="Pfam" id="PF00563">
    <property type="entry name" value="EAL"/>
    <property type="match status" value="1"/>
</dbReference>
<dbReference type="FunFam" id="3.20.20.450:FF:000001">
    <property type="entry name" value="Cyclic di-GMP phosphodiesterase yahA"/>
    <property type="match status" value="1"/>
</dbReference>
<feature type="transmembrane region" description="Helical" evidence="5">
    <location>
        <begin position="35"/>
        <end position="53"/>
    </location>
</feature>
<evidence type="ECO:0000313" key="9">
    <source>
        <dbReference type="Proteomes" id="UP000286934"/>
    </source>
</evidence>
<dbReference type="InterPro" id="IPR029787">
    <property type="entry name" value="Nucleotide_cyclase"/>
</dbReference>
<dbReference type="PANTHER" id="PTHR44757:SF2">
    <property type="entry name" value="BIOFILM ARCHITECTURE MAINTENANCE PROTEIN MBAA"/>
    <property type="match status" value="1"/>
</dbReference>
<dbReference type="Proteomes" id="UP000286934">
    <property type="component" value="Unassembled WGS sequence"/>
</dbReference>